<dbReference type="EMBL" id="NGFO01000020">
    <property type="protein sequence ID" value="OUC77492.1"/>
    <property type="molecule type" value="Genomic_DNA"/>
</dbReference>
<organism evidence="2 3">
    <name type="scientific">Gordonia lacunae</name>
    <dbReference type="NCBI Taxonomy" id="417102"/>
    <lineage>
        <taxon>Bacteria</taxon>
        <taxon>Bacillati</taxon>
        <taxon>Actinomycetota</taxon>
        <taxon>Actinomycetes</taxon>
        <taxon>Mycobacteriales</taxon>
        <taxon>Gordoniaceae</taxon>
        <taxon>Gordonia</taxon>
    </lineage>
</organism>
<evidence type="ECO:0000313" key="3">
    <source>
        <dbReference type="Proteomes" id="UP000194632"/>
    </source>
</evidence>
<dbReference type="GO" id="GO:0008289">
    <property type="term" value="F:lipid binding"/>
    <property type="evidence" value="ECO:0007669"/>
    <property type="project" value="UniProtKB-KW"/>
</dbReference>
<comment type="caution">
    <text evidence="2">The sequence shown here is derived from an EMBL/GenBank/DDBJ whole genome shotgun (WGS) entry which is preliminary data.</text>
</comment>
<dbReference type="AlphaFoldDB" id="A0A243Q7K0"/>
<name>A0A243Q7K0_9ACTN</name>
<dbReference type="Pfam" id="PF02645">
    <property type="entry name" value="DegV"/>
    <property type="match status" value="1"/>
</dbReference>
<dbReference type="Proteomes" id="UP000194632">
    <property type="component" value="Unassembled WGS sequence"/>
</dbReference>
<dbReference type="Gene3D" id="3.30.1180.10">
    <property type="match status" value="1"/>
</dbReference>
<evidence type="ECO:0000256" key="1">
    <source>
        <dbReference type="ARBA" id="ARBA00023121"/>
    </source>
</evidence>
<dbReference type="Gene3D" id="3.40.50.10170">
    <property type="match status" value="1"/>
</dbReference>
<sequence length="286" mass="29933">MPVVVVTDSSSRLPRSVTEHYGIRQVPLHVTVDDKDYREGVDDIPADIVTTPGVTTSGANPGDLSEYFDAALEASEGAGVVAVHMSRRLSGTWSSARLAAEKFSGQVRVVDSRSVGLAVGFTAIAAAQAAADGADRDRVYESAIRQAATVDSLLCVQQLDNLRSSGRISAAGKLFGSALSIKPILHMVDGTLTLRERHRTFSKALDKMVDAAADSAGGRAVTVGIQHCQSPEVAEELRAAVHTKLRVVTSELIVDLGPILGTHVGPGAVGVVIAAHLDPIEGLAEQ</sequence>
<evidence type="ECO:0000313" key="2">
    <source>
        <dbReference type="EMBL" id="OUC77492.1"/>
    </source>
</evidence>
<dbReference type="InterPro" id="IPR050270">
    <property type="entry name" value="DegV_domain_contain"/>
</dbReference>
<dbReference type="OrthoDB" id="9760324at2"/>
<dbReference type="STRING" id="417102.CA982_16955"/>
<protein>
    <submittedName>
        <fullName evidence="2">Fatty acid-binding protein DegV</fullName>
    </submittedName>
</protein>
<dbReference type="PANTHER" id="PTHR33434">
    <property type="entry name" value="DEGV DOMAIN-CONTAINING PROTEIN DR_1986-RELATED"/>
    <property type="match status" value="1"/>
</dbReference>
<dbReference type="RefSeq" id="WP_086536449.1">
    <property type="nucleotide sequence ID" value="NZ_NGFO01000020.1"/>
</dbReference>
<gene>
    <name evidence="2" type="ORF">CA982_16955</name>
</gene>
<keyword evidence="1" id="KW-0446">Lipid-binding</keyword>
<proteinExistence type="predicted"/>
<accession>A0A243Q7K0</accession>
<dbReference type="PROSITE" id="PS51482">
    <property type="entry name" value="DEGV"/>
    <property type="match status" value="1"/>
</dbReference>
<dbReference type="InterPro" id="IPR043168">
    <property type="entry name" value="DegV_C"/>
</dbReference>
<dbReference type="InterPro" id="IPR003797">
    <property type="entry name" value="DegV"/>
</dbReference>
<dbReference type="PANTHER" id="PTHR33434:SF2">
    <property type="entry name" value="FATTY ACID-BINDING PROTEIN TM_1468"/>
    <property type="match status" value="1"/>
</dbReference>
<dbReference type="SUPFAM" id="SSF82549">
    <property type="entry name" value="DAK1/DegV-like"/>
    <property type="match status" value="1"/>
</dbReference>
<reference evidence="2 3" key="1">
    <citation type="submission" date="2017-05" db="EMBL/GenBank/DDBJ databases">
        <title>Biotechnological potential of actinobacteria isolated from South African environments.</title>
        <authorList>
            <person name="Le Roes-Hill M."/>
            <person name="Prins A."/>
            <person name="Durrell K.A."/>
        </authorList>
    </citation>
    <scope>NUCLEOTIDE SEQUENCE [LARGE SCALE GENOMIC DNA]</scope>
    <source>
        <strain evidence="2">BS2</strain>
    </source>
</reference>
<dbReference type="NCBIfam" id="TIGR00762">
    <property type="entry name" value="DegV"/>
    <property type="match status" value="1"/>
</dbReference>
<keyword evidence="3" id="KW-1185">Reference proteome</keyword>